<organism evidence="3 4">
    <name type="scientific">Lates calcarifer</name>
    <name type="common">Barramundi</name>
    <name type="synonym">Holocentrus calcarifer</name>
    <dbReference type="NCBI Taxonomy" id="8187"/>
    <lineage>
        <taxon>Eukaryota</taxon>
        <taxon>Metazoa</taxon>
        <taxon>Chordata</taxon>
        <taxon>Craniata</taxon>
        <taxon>Vertebrata</taxon>
        <taxon>Euteleostomi</taxon>
        <taxon>Actinopterygii</taxon>
        <taxon>Neopterygii</taxon>
        <taxon>Teleostei</taxon>
        <taxon>Neoteleostei</taxon>
        <taxon>Acanthomorphata</taxon>
        <taxon>Carangaria</taxon>
        <taxon>Carangaria incertae sedis</taxon>
        <taxon>Centropomidae</taxon>
        <taxon>Lates</taxon>
    </lineage>
</organism>
<reference evidence="3" key="3">
    <citation type="submission" date="2025-09" db="UniProtKB">
        <authorList>
            <consortium name="Ensembl"/>
        </authorList>
    </citation>
    <scope>IDENTIFICATION</scope>
</reference>
<keyword evidence="4" id="KW-1185">Reference proteome</keyword>
<dbReference type="Gene3D" id="1.10.8.50">
    <property type="match status" value="1"/>
</dbReference>
<evidence type="ECO:0000256" key="1">
    <source>
        <dbReference type="SAM" id="MobiDB-lite"/>
    </source>
</evidence>
<evidence type="ECO:0000313" key="3">
    <source>
        <dbReference type="Ensembl" id="ENSLCAP00010024478.1"/>
    </source>
</evidence>
<dbReference type="InterPro" id="IPR015371">
    <property type="entry name" value="Endonuclease-VIII_DNA-bd"/>
</dbReference>
<accession>A0A4W6DHV5</accession>
<evidence type="ECO:0000313" key="4">
    <source>
        <dbReference type="Proteomes" id="UP000314980"/>
    </source>
</evidence>
<protein>
    <recommendedName>
        <fullName evidence="2">Endonuclease VIII-like 1 DNA binding domain-containing protein</fullName>
    </recommendedName>
</protein>
<dbReference type="InParanoid" id="A0A4W6DHV5"/>
<reference evidence="3" key="2">
    <citation type="submission" date="2025-08" db="UniProtKB">
        <authorList>
            <consortium name="Ensembl"/>
        </authorList>
    </citation>
    <scope>IDENTIFICATION</scope>
</reference>
<dbReference type="Pfam" id="PF09292">
    <property type="entry name" value="Neil1-DNA_bind"/>
    <property type="match status" value="1"/>
</dbReference>
<dbReference type="GeneTree" id="ENSGT00970000197085"/>
<name>A0A4W6DHV5_LATCA</name>
<sequence length="209" mass="23736">RGLKSCIFFFFLRLSIPPFMPARTVLEGLEMKGLTLFYSVIYFPVKCLLIFDSFDDVGGKGYDPAKADYSDFEAWLQCYCVDGMKSIRDHNGRTMWFKGDPGPMAPKVVKQETMLKTPKKREGICKKEAGSKRRKKENTQQVNTPQRAKRPAGDRRKSSSAEPTSGELLLFFQNETTSVGEFLKDNNLIVLLIAGSQRRSCRVTRLNSK</sequence>
<reference evidence="4" key="1">
    <citation type="submission" date="2015-09" db="EMBL/GenBank/DDBJ databases">
        <authorList>
            <person name="Sai Rama Sridatta P."/>
        </authorList>
    </citation>
    <scope>NUCLEOTIDE SEQUENCE [LARGE SCALE GENOMIC DNA]</scope>
</reference>
<feature type="domain" description="Endonuclease VIII-like 1 DNA binding" evidence="2">
    <location>
        <begin position="68"/>
        <end position="106"/>
    </location>
</feature>
<proteinExistence type="predicted"/>
<dbReference type="Ensembl" id="ENSLCAT00010025011.1">
    <property type="protein sequence ID" value="ENSLCAP00010024478.1"/>
    <property type="gene ID" value="ENSLCAG00010011472.1"/>
</dbReference>
<feature type="compositionally biased region" description="Basic and acidic residues" evidence="1">
    <location>
        <begin position="120"/>
        <end position="131"/>
    </location>
</feature>
<evidence type="ECO:0000259" key="2">
    <source>
        <dbReference type="Pfam" id="PF09292"/>
    </source>
</evidence>
<dbReference type="SUPFAM" id="SSF57716">
    <property type="entry name" value="Glucocorticoid receptor-like (DNA-binding domain)"/>
    <property type="match status" value="1"/>
</dbReference>
<dbReference type="AlphaFoldDB" id="A0A4W6DHV5"/>
<dbReference type="STRING" id="8187.ENSLCAP00010024478"/>
<feature type="region of interest" description="Disordered" evidence="1">
    <location>
        <begin position="120"/>
        <end position="163"/>
    </location>
</feature>
<dbReference type="Proteomes" id="UP000314980">
    <property type="component" value="Unassembled WGS sequence"/>
</dbReference>